<gene>
    <name evidence="1" type="ORF">HPS56_05905</name>
</gene>
<evidence type="ECO:0000313" key="2">
    <source>
        <dbReference type="Proteomes" id="UP000714420"/>
    </source>
</evidence>
<proteinExistence type="predicted"/>
<dbReference type="Proteomes" id="UP000714420">
    <property type="component" value="Unassembled WGS sequence"/>
</dbReference>
<keyword evidence="2" id="KW-1185">Reference proteome</keyword>
<evidence type="ECO:0008006" key="3">
    <source>
        <dbReference type="Google" id="ProtNLM"/>
    </source>
</evidence>
<dbReference type="RefSeq" id="WP_172275236.1">
    <property type="nucleotide sequence ID" value="NZ_CASGMU010000003.1"/>
</dbReference>
<reference evidence="1 2" key="1">
    <citation type="submission" date="2020-05" db="EMBL/GenBank/DDBJ databases">
        <title>Distinct polysaccharide utilization as determinants for interspecies competition between intestinal Prevotella spp.</title>
        <authorList>
            <person name="Galvez E.J.C."/>
            <person name="Iljazovic A."/>
            <person name="Strowig T."/>
        </authorList>
    </citation>
    <scope>NUCLEOTIDE SEQUENCE [LARGE SCALE GENOMIC DNA]</scope>
    <source>
        <strain evidence="1 2">PMUR</strain>
    </source>
</reference>
<protein>
    <recommendedName>
        <fullName evidence="3">Phospholipase</fullName>
    </recommendedName>
</protein>
<comment type="caution">
    <text evidence="1">The sequence shown here is derived from an EMBL/GenBank/DDBJ whole genome shotgun (WGS) entry which is preliminary data.</text>
</comment>
<name>A0ABX2ANU3_9BACT</name>
<organism evidence="1 2">
    <name type="scientific">Xylanibacter muris</name>
    <dbReference type="NCBI Taxonomy" id="2736290"/>
    <lineage>
        <taxon>Bacteria</taxon>
        <taxon>Pseudomonadati</taxon>
        <taxon>Bacteroidota</taxon>
        <taxon>Bacteroidia</taxon>
        <taxon>Bacteroidales</taxon>
        <taxon>Prevotellaceae</taxon>
        <taxon>Xylanibacter</taxon>
    </lineage>
</organism>
<evidence type="ECO:0000313" key="1">
    <source>
        <dbReference type="EMBL" id="NPD91889.1"/>
    </source>
</evidence>
<accession>A0ABX2ANU3</accession>
<dbReference type="EMBL" id="JABKKF010000004">
    <property type="protein sequence ID" value="NPD91889.1"/>
    <property type="molecule type" value="Genomic_DNA"/>
</dbReference>
<sequence>MPMIIICIVILAALILTVTLAKRLIKPDDTVAPESSCSTCSGNNARCEQACMMEASIKEPEYFDDEELDRYKGRDSDAYTDNETEEFREVLYTMRPEEAREWNRSLILRGINVPDQLKDELILIITSCKDIHNTPNT</sequence>